<protein>
    <submittedName>
        <fullName evidence="6">Transcriptional regulator, TetR family</fullName>
    </submittedName>
</protein>
<keyword evidence="3" id="KW-0804">Transcription</keyword>
<proteinExistence type="predicted"/>
<dbReference type="Pfam" id="PF00440">
    <property type="entry name" value="TetR_N"/>
    <property type="match status" value="1"/>
</dbReference>
<keyword evidence="7" id="KW-1185">Reference proteome</keyword>
<reference evidence="7" key="1">
    <citation type="submission" date="2016-10" db="EMBL/GenBank/DDBJ databases">
        <authorList>
            <person name="Varghese N."/>
            <person name="Submissions S."/>
        </authorList>
    </citation>
    <scope>NUCLEOTIDE SEQUENCE [LARGE SCALE GENOMIC DNA]</scope>
    <source>
        <strain evidence="7">CGMCC 1.12402</strain>
    </source>
</reference>
<dbReference type="STRING" id="1267423.SAMN05216290_1171"/>
<dbReference type="InterPro" id="IPR001647">
    <property type="entry name" value="HTH_TetR"/>
</dbReference>
<dbReference type="PROSITE" id="PS50977">
    <property type="entry name" value="HTH_TETR_2"/>
    <property type="match status" value="1"/>
</dbReference>
<evidence type="ECO:0000259" key="5">
    <source>
        <dbReference type="PROSITE" id="PS50977"/>
    </source>
</evidence>
<dbReference type="InterPro" id="IPR009057">
    <property type="entry name" value="Homeodomain-like_sf"/>
</dbReference>
<accession>A0A1I0NHK5</accession>
<dbReference type="Pfam" id="PF21993">
    <property type="entry name" value="TetR_C_13_2"/>
    <property type="match status" value="1"/>
</dbReference>
<feature type="DNA-binding region" description="H-T-H motif" evidence="4">
    <location>
        <begin position="24"/>
        <end position="43"/>
    </location>
</feature>
<dbReference type="InterPro" id="IPR036271">
    <property type="entry name" value="Tet_transcr_reg_TetR-rel_C_sf"/>
</dbReference>
<evidence type="ECO:0000313" key="7">
    <source>
        <dbReference type="Proteomes" id="UP000199437"/>
    </source>
</evidence>
<dbReference type="GeneID" id="99985903"/>
<dbReference type="Proteomes" id="UP000199437">
    <property type="component" value="Unassembled WGS sequence"/>
</dbReference>
<evidence type="ECO:0000256" key="1">
    <source>
        <dbReference type="ARBA" id="ARBA00023015"/>
    </source>
</evidence>
<keyword evidence="1" id="KW-0805">Transcription regulation</keyword>
<name>A0A1I0NHK5_9BACT</name>
<dbReference type="SUPFAM" id="SSF48498">
    <property type="entry name" value="Tetracyclin repressor-like, C-terminal domain"/>
    <property type="match status" value="1"/>
</dbReference>
<evidence type="ECO:0000256" key="4">
    <source>
        <dbReference type="PROSITE-ProRule" id="PRU00335"/>
    </source>
</evidence>
<dbReference type="Gene3D" id="1.10.357.10">
    <property type="entry name" value="Tetracycline Repressor, domain 2"/>
    <property type="match status" value="1"/>
</dbReference>
<evidence type="ECO:0000313" key="6">
    <source>
        <dbReference type="EMBL" id="SEW00275.1"/>
    </source>
</evidence>
<dbReference type="RefSeq" id="WP_090257575.1">
    <property type="nucleotide sequence ID" value="NZ_FOIR01000001.1"/>
</dbReference>
<dbReference type="PANTHER" id="PTHR47506">
    <property type="entry name" value="TRANSCRIPTIONAL REGULATORY PROTEIN"/>
    <property type="match status" value="1"/>
</dbReference>
<evidence type="ECO:0000256" key="3">
    <source>
        <dbReference type="ARBA" id="ARBA00023163"/>
    </source>
</evidence>
<organism evidence="6 7">
    <name type="scientific">Roseivirga pacifica</name>
    <dbReference type="NCBI Taxonomy" id="1267423"/>
    <lineage>
        <taxon>Bacteria</taxon>
        <taxon>Pseudomonadati</taxon>
        <taxon>Bacteroidota</taxon>
        <taxon>Cytophagia</taxon>
        <taxon>Cytophagales</taxon>
        <taxon>Roseivirgaceae</taxon>
        <taxon>Roseivirga</taxon>
    </lineage>
</organism>
<dbReference type="InterPro" id="IPR054156">
    <property type="entry name" value="YxaF_TetR_C"/>
</dbReference>
<dbReference type="AlphaFoldDB" id="A0A1I0NHK5"/>
<feature type="domain" description="HTH tetR-type" evidence="5">
    <location>
        <begin position="1"/>
        <end position="61"/>
    </location>
</feature>
<dbReference type="EMBL" id="FOIR01000001">
    <property type="protein sequence ID" value="SEW00275.1"/>
    <property type="molecule type" value="Genomic_DNA"/>
</dbReference>
<sequence>MTTRERLVSTTSNLVRKKGYYGTGINEILKSVAVPKGSLYHHFPKGKDELIREAILYGGEIQMRKYGDALRGKPALEGLSAMVDVMAEELEKSDFQDACPIAAVAMAAGIIEEEIRVACDKVFKGWQNDLAGYLERRGVTNALEKAEELYAMFEGAYVLSKAHKDVKYLLLQKKYISLILNA</sequence>
<dbReference type="OrthoDB" id="9787680at2"/>
<gene>
    <name evidence="6" type="ORF">SAMN05216290_1171</name>
</gene>
<dbReference type="PANTHER" id="PTHR47506:SF3">
    <property type="entry name" value="HTH-TYPE TRANSCRIPTIONAL REGULATOR LMRA"/>
    <property type="match status" value="1"/>
</dbReference>
<dbReference type="SUPFAM" id="SSF46689">
    <property type="entry name" value="Homeodomain-like"/>
    <property type="match status" value="1"/>
</dbReference>
<keyword evidence="2 4" id="KW-0238">DNA-binding</keyword>
<evidence type="ECO:0000256" key="2">
    <source>
        <dbReference type="ARBA" id="ARBA00023125"/>
    </source>
</evidence>
<dbReference type="GO" id="GO:0003677">
    <property type="term" value="F:DNA binding"/>
    <property type="evidence" value="ECO:0007669"/>
    <property type="project" value="UniProtKB-UniRule"/>
</dbReference>